<organism evidence="2 3">
    <name type="scientific">Methylotenera mobilis</name>
    <dbReference type="NCBI Taxonomy" id="359408"/>
    <lineage>
        <taxon>Bacteria</taxon>
        <taxon>Pseudomonadati</taxon>
        <taxon>Pseudomonadota</taxon>
        <taxon>Betaproteobacteria</taxon>
        <taxon>Nitrosomonadales</taxon>
        <taxon>Methylophilaceae</taxon>
        <taxon>Methylotenera</taxon>
    </lineage>
</organism>
<gene>
    <name evidence="2" type="ORF">DCW48_06590</name>
</gene>
<feature type="non-terminal residue" evidence="2">
    <location>
        <position position="80"/>
    </location>
</feature>
<evidence type="ECO:0000256" key="1">
    <source>
        <dbReference type="SAM" id="SignalP"/>
    </source>
</evidence>
<sequence length="80" mass="8601">MHRSLYALTLVFTSFTASVNAADVSIKPGLWEVTTTSDLLNFASQIPAAQMDNLNALAKEYGFDVPEIKNGAAKSTTCMT</sequence>
<dbReference type="EMBL" id="DNAA01000162">
    <property type="protein sequence ID" value="HBA09247.1"/>
    <property type="molecule type" value="Genomic_DNA"/>
</dbReference>
<comment type="caution">
    <text evidence="2">The sequence shown here is derived from an EMBL/GenBank/DDBJ whole genome shotgun (WGS) entry which is preliminary data.</text>
</comment>
<dbReference type="AlphaFoldDB" id="A0A351RB26"/>
<dbReference type="STRING" id="1132855.GCA_000384255_00474"/>
<keyword evidence="1" id="KW-0732">Signal</keyword>
<feature type="signal peptide" evidence="1">
    <location>
        <begin position="1"/>
        <end position="21"/>
    </location>
</feature>
<proteinExistence type="predicted"/>
<reference evidence="2 3" key="1">
    <citation type="journal article" date="2018" name="Nat. Biotechnol.">
        <title>A standardized bacterial taxonomy based on genome phylogeny substantially revises the tree of life.</title>
        <authorList>
            <person name="Parks D.H."/>
            <person name="Chuvochina M."/>
            <person name="Waite D.W."/>
            <person name="Rinke C."/>
            <person name="Skarshewski A."/>
            <person name="Chaumeil P.A."/>
            <person name="Hugenholtz P."/>
        </authorList>
    </citation>
    <scope>NUCLEOTIDE SEQUENCE [LARGE SCALE GENOMIC DNA]</scope>
    <source>
        <strain evidence="2">UBA9958</strain>
    </source>
</reference>
<evidence type="ECO:0000313" key="3">
    <source>
        <dbReference type="Proteomes" id="UP000264313"/>
    </source>
</evidence>
<accession>A0A351RB26</accession>
<name>A0A351RB26_9PROT</name>
<protein>
    <submittedName>
        <fullName evidence="2">DUF3617 domain-containing protein</fullName>
    </submittedName>
</protein>
<dbReference type="Proteomes" id="UP000264313">
    <property type="component" value="Unassembled WGS sequence"/>
</dbReference>
<evidence type="ECO:0000313" key="2">
    <source>
        <dbReference type="EMBL" id="HBA09247.1"/>
    </source>
</evidence>
<feature type="chain" id="PRO_5016759844" evidence="1">
    <location>
        <begin position="22"/>
        <end position="80"/>
    </location>
</feature>